<evidence type="ECO:0000256" key="1">
    <source>
        <dbReference type="SAM" id="SignalP"/>
    </source>
</evidence>
<feature type="signal peptide" evidence="1">
    <location>
        <begin position="1"/>
        <end position="25"/>
    </location>
</feature>
<dbReference type="SUPFAM" id="SSF52266">
    <property type="entry name" value="SGNH hydrolase"/>
    <property type="match status" value="1"/>
</dbReference>
<keyword evidence="4" id="KW-1185">Reference proteome</keyword>
<evidence type="ECO:0000313" key="3">
    <source>
        <dbReference type="EMBL" id="MDP9897772.1"/>
    </source>
</evidence>
<dbReference type="Pfam" id="PF13472">
    <property type="entry name" value="Lipase_GDSL_2"/>
    <property type="match status" value="1"/>
</dbReference>
<dbReference type="Proteomes" id="UP001226867">
    <property type="component" value="Unassembled WGS sequence"/>
</dbReference>
<dbReference type="CDD" id="cd04502">
    <property type="entry name" value="SGNH_hydrolase_like_7"/>
    <property type="match status" value="1"/>
</dbReference>
<organism evidence="3 4">
    <name type="scientific">Variovorax ginsengisoli</name>
    <dbReference type="NCBI Taxonomy" id="363844"/>
    <lineage>
        <taxon>Bacteria</taxon>
        <taxon>Pseudomonadati</taxon>
        <taxon>Pseudomonadota</taxon>
        <taxon>Betaproteobacteria</taxon>
        <taxon>Burkholderiales</taxon>
        <taxon>Comamonadaceae</taxon>
        <taxon>Variovorax</taxon>
    </lineage>
</organism>
<protein>
    <submittedName>
        <fullName evidence="3">Lysophospholipase L1-like esterase</fullName>
    </submittedName>
</protein>
<evidence type="ECO:0000313" key="4">
    <source>
        <dbReference type="Proteomes" id="UP001226867"/>
    </source>
</evidence>
<dbReference type="InterPro" id="IPR051532">
    <property type="entry name" value="Ester_Hydrolysis_Enzymes"/>
</dbReference>
<dbReference type="EMBL" id="JAUSRO010000001">
    <property type="protein sequence ID" value="MDP9897772.1"/>
    <property type="molecule type" value="Genomic_DNA"/>
</dbReference>
<feature type="domain" description="SGNH hydrolase-type esterase" evidence="2">
    <location>
        <begin position="81"/>
        <end position="230"/>
    </location>
</feature>
<name>A0ABT9S346_9BURK</name>
<dbReference type="InterPro" id="IPR036514">
    <property type="entry name" value="SGNH_hydro_sf"/>
</dbReference>
<dbReference type="PANTHER" id="PTHR30383:SF5">
    <property type="entry name" value="SGNH HYDROLASE-TYPE ESTERASE DOMAIN-CONTAINING PROTEIN"/>
    <property type="match status" value="1"/>
</dbReference>
<dbReference type="InterPro" id="IPR013830">
    <property type="entry name" value="SGNH_hydro"/>
</dbReference>
<proteinExistence type="predicted"/>
<reference evidence="3 4" key="1">
    <citation type="submission" date="2023-07" db="EMBL/GenBank/DDBJ databases">
        <title>Sorghum-associated microbial communities from plants grown in Nebraska, USA.</title>
        <authorList>
            <person name="Schachtman D."/>
        </authorList>
    </citation>
    <scope>NUCLEOTIDE SEQUENCE [LARGE SCALE GENOMIC DNA]</scope>
    <source>
        <strain evidence="3 4">DS1607</strain>
    </source>
</reference>
<evidence type="ECO:0000259" key="2">
    <source>
        <dbReference type="Pfam" id="PF13472"/>
    </source>
</evidence>
<dbReference type="PANTHER" id="PTHR30383">
    <property type="entry name" value="THIOESTERASE 1/PROTEASE 1/LYSOPHOSPHOLIPASE L1"/>
    <property type="match status" value="1"/>
</dbReference>
<accession>A0ABT9S346</accession>
<gene>
    <name evidence="3" type="ORF">J2W36_000005</name>
</gene>
<feature type="chain" id="PRO_5045723807" evidence="1">
    <location>
        <begin position="26"/>
        <end position="264"/>
    </location>
</feature>
<dbReference type="RefSeq" id="WP_370869223.1">
    <property type="nucleotide sequence ID" value="NZ_JAUSRO010000001.1"/>
</dbReference>
<dbReference type="Gene3D" id="3.40.50.1110">
    <property type="entry name" value="SGNH hydrolase"/>
    <property type="match status" value="1"/>
</dbReference>
<comment type="caution">
    <text evidence="3">The sequence shown here is derived from an EMBL/GenBank/DDBJ whole genome shotgun (WGS) entry which is preliminary data.</text>
</comment>
<keyword evidence="1" id="KW-0732">Signal</keyword>
<sequence length="264" mass="29038">MKALRRRGVLVSLALYAAMSTGLQAQPVRIEAPAVAQSPEYVAALTRWKSSLSAFDEADREKQPGADGVLFVGSSTIRFWKQMAQDFRQVPVVINRGFGGSTMADCSLFARDLVVRYKPRHVLVYAGDNDLAEGRTPLQVLESFASFANTVRAELPDTRISYISIKPSPSREALMSKMRETNNIISAYLRTVPNSDFIDVYTPMIGPDNRARPELFLRDRLHMNEDGYRLWQSVIAAHVPAAVMPPAAAAAALPGSPTPTVSTR</sequence>